<dbReference type="InterPro" id="IPR003439">
    <property type="entry name" value="ABC_transporter-like_ATP-bd"/>
</dbReference>
<feature type="domain" description="ABC transporter" evidence="3">
    <location>
        <begin position="22"/>
        <end position="253"/>
    </location>
</feature>
<organism evidence="4 5">
    <name type="scientific">Floridaenema evergladense BLCC-F167</name>
    <dbReference type="NCBI Taxonomy" id="3153639"/>
    <lineage>
        <taxon>Bacteria</taxon>
        <taxon>Bacillati</taxon>
        <taxon>Cyanobacteriota</taxon>
        <taxon>Cyanophyceae</taxon>
        <taxon>Oscillatoriophycideae</taxon>
        <taxon>Aerosakkonematales</taxon>
        <taxon>Aerosakkonemataceae</taxon>
        <taxon>Floridanema</taxon>
        <taxon>Floridanema evergladense</taxon>
    </lineage>
</organism>
<dbReference type="SUPFAM" id="SSF52540">
    <property type="entry name" value="P-loop containing nucleoside triphosphate hydrolases"/>
    <property type="match status" value="1"/>
</dbReference>
<comment type="caution">
    <text evidence="4">The sequence shown here is derived from an EMBL/GenBank/DDBJ whole genome shotgun (WGS) entry which is preliminary data.</text>
</comment>
<dbReference type="GO" id="GO:0005524">
    <property type="term" value="F:ATP binding"/>
    <property type="evidence" value="ECO:0007669"/>
    <property type="project" value="UniProtKB-KW"/>
</dbReference>
<dbReference type="Pfam" id="PF00005">
    <property type="entry name" value="ABC_tran"/>
    <property type="match status" value="1"/>
</dbReference>
<dbReference type="PROSITE" id="PS50893">
    <property type="entry name" value="ABC_TRANSPORTER_2"/>
    <property type="match status" value="1"/>
</dbReference>
<keyword evidence="1" id="KW-0547">Nucleotide-binding</keyword>
<dbReference type="PANTHER" id="PTHR43582">
    <property type="entry name" value="LINEARMYCIN RESISTANCE ATP-BINDING PROTEIN LNRL"/>
    <property type="match status" value="1"/>
</dbReference>
<dbReference type="Proteomes" id="UP001576780">
    <property type="component" value="Unassembled WGS sequence"/>
</dbReference>
<evidence type="ECO:0000256" key="2">
    <source>
        <dbReference type="ARBA" id="ARBA00022840"/>
    </source>
</evidence>
<dbReference type="PROSITE" id="PS00211">
    <property type="entry name" value="ABC_TRANSPORTER_1"/>
    <property type="match status" value="1"/>
</dbReference>
<dbReference type="PANTHER" id="PTHR43582:SF2">
    <property type="entry name" value="LINEARMYCIN RESISTANCE ATP-BINDING PROTEIN LNRL"/>
    <property type="match status" value="1"/>
</dbReference>
<dbReference type="RefSeq" id="WP_413279695.1">
    <property type="nucleotide sequence ID" value="NZ_JBHFNT010000207.1"/>
</dbReference>
<reference evidence="4 5" key="1">
    <citation type="submission" date="2024-09" db="EMBL/GenBank/DDBJ databases">
        <title>Floridaenema gen nov. (Aerosakkonemataceae, Aerosakkonematales ord. nov., Cyanobacteria) from benthic tropical and subtropical fresh waters, with the description of four new species.</title>
        <authorList>
            <person name="Moretto J.A."/>
            <person name="Berthold D.E."/>
            <person name="Lefler F.W."/>
            <person name="Huang I.-S."/>
            <person name="Laughinghouse H. IV."/>
        </authorList>
    </citation>
    <scope>NUCLEOTIDE SEQUENCE [LARGE SCALE GENOMIC DNA]</scope>
    <source>
        <strain evidence="4 5">BLCC-F167</strain>
    </source>
</reference>
<protein>
    <submittedName>
        <fullName evidence="4">ATP-binding cassette domain-containing protein</fullName>
    </submittedName>
</protein>
<keyword evidence="2 4" id="KW-0067">ATP-binding</keyword>
<accession>A0ABV4WQI2</accession>
<evidence type="ECO:0000259" key="3">
    <source>
        <dbReference type="PROSITE" id="PS50893"/>
    </source>
</evidence>
<dbReference type="SMART" id="SM00382">
    <property type="entry name" value="AAA"/>
    <property type="match status" value="1"/>
</dbReference>
<evidence type="ECO:0000313" key="4">
    <source>
        <dbReference type="EMBL" id="MFB2837344.1"/>
    </source>
</evidence>
<evidence type="ECO:0000313" key="5">
    <source>
        <dbReference type="Proteomes" id="UP001576780"/>
    </source>
</evidence>
<evidence type="ECO:0000256" key="1">
    <source>
        <dbReference type="ARBA" id="ARBA00022741"/>
    </source>
</evidence>
<dbReference type="InterPro" id="IPR027417">
    <property type="entry name" value="P-loop_NTPase"/>
</dbReference>
<dbReference type="InterPro" id="IPR003593">
    <property type="entry name" value="AAA+_ATPase"/>
</dbReference>
<name>A0ABV4WQI2_9CYAN</name>
<gene>
    <name evidence="4" type="ORF">ACE1CA_22685</name>
</gene>
<proteinExistence type="predicted"/>
<sequence length="283" mass="30958">MTRLTESVGRSQPPITNSSVILETYALTRRFGKASAVNDLNLTVQAGEVFGLLGPNGAGKSTAIKMLTTLLPPSAGGATIAGLDIVRQAARVRRAIGYVPQSLSADGSLTGYENLLIFAKLYDIPRKKRENHIQELLNFMGLQDAAHRLVQQYSGGMIRKLEIAQAILHQPLVLFLDEPTVGLDPLARSNVWELVERLRSNFGTTVFLTTHFMEEADVLCDRIAIMHASQIIVTGTPTELKASLAKEDATLDDVFIHYTGDLLASGANYRETSRIRRTAKRLG</sequence>
<dbReference type="InterPro" id="IPR017871">
    <property type="entry name" value="ABC_transporter-like_CS"/>
</dbReference>
<keyword evidence="5" id="KW-1185">Reference proteome</keyword>
<dbReference type="EMBL" id="JBHFNT010000207">
    <property type="protein sequence ID" value="MFB2837344.1"/>
    <property type="molecule type" value="Genomic_DNA"/>
</dbReference>
<dbReference type="Gene3D" id="3.40.50.300">
    <property type="entry name" value="P-loop containing nucleotide triphosphate hydrolases"/>
    <property type="match status" value="1"/>
</dbReference>